<dbReference type="EMBL" id="BAEQ01000014">
    <property type="protein sequence ID" value="GAC27513.1"/>
    <property type="molecule type" value="Genomic_DNA"/>
</dbReference>
<protein>
    <recommendedName>
        <fullName evidence="4">DUF3014 domain-containing protein</fullName>
    </recommendedName>
</protein>
<reference evidence="3" key="1">
    <citation type="journal article" date="2014" name="Environ. Microbiol.">
        <title>Comparative genomics of the marine bacterial genus Glaciecola reveals the high degree of genomic diversity and genomic characteristic for cold adaptation.</title>
        <authorList>
            <person name="Qin Q.L."/>
            <person name="Xie B.B."/>
            <person name="Yu Y."/>
            <person name="Shu Y.L."/>
            <person name="Rong J.C."/>
            <person name="Zhang Y.J."/>
            <person name="Zhao D.L."/>
            <person name="Chen X.L."/>
            <person name="Zhang X.Y."/>
            <person name="Chen B."/>
            <person name="Zhou B.C."/>
            <person name="Zhang Y.Z."/>
        </authorList>
    </citation>
    <scope>NUCLEOTIDE SEQUENCE [LARGE SCALE GENOMIC DNA]</scope>
    <source>
        <strain evidence="3">ACAM 615</strain>
    </source>
</reference>
<dbReference type="AlphaFoldDB" id="K6ZF11"/>
<dbReference type="OrthoDB" id="5502479at2"/>
<dbReference type="RefSeq" id="WP_006009188.1">
    <property type="nucleotide sequence ID" value="NZ_AUAV01000008.1"/>
</dbReference>
<keyword evidence="1" id="KW-0472">Membrane</keyword>
<evidence type="ECO:0000313" key="2">
    <source>
        <dbReference type="EMBL" id="GAC27513.1"/>
    </source>
</evidence>
<dbReference type="Pfam" id="PF11219">
    <property type="entry name" value="DUF3014"/>
    <property type="match status" value="1"/>
</dbReference>
<keyword evidence="3" id="KW-1185">Reference proteome</keyword>
<evidence type="ECO:0000313" key="3">
    <source>
        <dbReference type="Proteomes" id="UP000006251"/>
    </source>
</evidence>
<dbReference type="InterPro" id="IPR021382">
    <property type="entry name" value="DUF3014"/>
</dbReference>
<comment type="caution">
    <text evidence="2">The sequence shown here is derived from an EMBL/GenBank/DDBJ whole genome shotgun (WGS) entry which is preliminary data.</text>
</comment>
<dbReference type="STRING" id="1121922.GCA_000428905_01739"/>
<dbReference type="Proteomes" id="UP000006251">
    <property type="component" value="Unassembled WGS sequence"/>
</dbReference>
<keyword evidence="1" id="KW-0812">Transmembrane</keyword>
<proteinExistence type="predicted"/>
<accession>K6ZF11</accession>
<evidence type="ECO:0008006" key="4">
    <source>
        <dbReference type="Google" id="ProtNLM"/>
    </source>
</evidence>
<feature type="transmembrane region" description="Helical" evidence="1">
    <location>
        <begin position="18"/>
        <end position="35"/>
    </location>
</feature>
<gene>
    <name evidence="2" type="ORF">GPAL_0633</name>
</gene>
<name>K6ZF11_9ALTE</name>
<keyword evidence="1" id="KW-1133">Transmembrane helix</keyword>
<sequence>MSDQEAQSPSQIAQMKPYLIAAGVLIVILVVAFLWPNSEQEQPINLMPVAAVPVLPAVDELTDPDGSENMPPEPDVFEGTREIQSLEIEAGQDIEPLPEIVTAEPLDESDGAVKNAFMTMATSPLVGKYLINEGLLQKFVINVNSIANKEMSPNHSLVVAPEEEFRVYQQADREWIDTASYKRYNTYIDALESMSTDDLINLMDTYRETLEAKFAEISPPNTSFNSALLTAIDELLDTPIVPLPIEVYSDSVMFKFKDEQIEALSGPQKQLIRTGPENTRRIKDILRDLQDALQK</sequence>
<organism evidence="2 3">
    <name type="scientific">Brumicola pallidula DSM 14239 = ACAM 615</name>
    <dbReference type="NCBI Taxonomy" id="1121922"/>
    <lineage>
        <taxon>Bacteria</taxon>
        <taxon>Pseudomonadati</taxon>
        <taxon>Pseudomonadota</taxon>
        <taxon>Gammaproteobacteria</taxon>
        <taxon>Alteromonadales</taxon>
        <taxon>Alteromonadaceae</taxon>
        <taxon>Brumicola</taxon>
    </lineage>
</organism>
<evidence type="ECO:0000256" key="1">
    <source>
        <dbReference type="SAM" id="Phobius"/>
    </source>
</evidence>